<reference evidence="1 2" key="1">
    <citation type="submission" date="2023-01" db="EMBL/GenBank/DDBJ databases">
        <authorList>
            <person name="Whitehead M."/>
        </authorList>
    </citation>
    <scope>NUCLEOTIDE SEQUENCE [LARGE SCALE GENOMIC DNA]</scope>
</reference>
<dbReference type="EMBL" id="CARXXK010000002">
    <property type="protein sequence ID" value="CAI6358184.1"/>
    <property type="molecule type" value="Genomic_DNA"/>
</dbReference>
<sequence length="83" mass="9543">MDIDKYTFCALSIPGGLKRKENRSSSSMNDELTLYLANQVSPLTSDPLEQWEEIKNVFPLFYRQARLHFSIVATSEVSEPCER</sequence>
<dbReference type="AlphaFoldDB" id="A0AAV0WQ93"/>
<protein>
    <submittedName>
        <fullName evidence="1">Uncharacterized protein</fullName>
    </submittedName>
</protein>
<evidence type="ECO:0000313" key="2">
    <source>
        <dbReference type="Proteomes" id="UP001160148"/>
    </source>
</evidence>
<comment type="caution">
    <text evidence="1">The sequence shown here is derived from an EMBL/GenBank/DDBJ whole genome shotgun (WGS) entry which is preliminary data.</text>
</comment>
<dbReference type="Proteomes" id="UP001160148">
    <property type="component" value="Unassembled WGS sequence"/>
</dbReference>
<keyword evidence="2" id="KW-1185">Reference proteome</keyword>
<organism evidence="1 2">
    <name type="scientific">Macrosiphum euphorbiae</name>
    <name type="common">potato aphid</name>
    <dbReference type="NCBI Taxonomy" id="13131"/>
    <lineage>
        <taxon>Eukaryota</taxon>
        <taxon>Metazoa</taxon>
        <taxon>Ecdysozoa</taxon>
        <taxon>Arthropoda</taxon>
        <taxon>Hexapoda</taxon>
        <taxon>Insecta</taxon>
        <taxon>Pterygota</taxon>
        <taxon>Neoptera</taxon>
        <taxon>Paraneoptera</taxon>
        <taxon>Hemiptera</taxon>
        <taxon>Sternorrhyncha</taxon>
        <taxon>Aphidomorpha</taxon>
        <taxon>Aphidoidea</taxon>
        <taxon>Aphididae</taxon>
        <taxon>Macrosiphini</taxon>
        <taxon>Macrosiphum</taxon>
    </lineage>
</organism>
<evidence type="ECO:0000313" key="1">
    <source>
        <dbReference type="EMBL" id="CAI6358184.1"/>
    </source>
</evidence>
<gene>
    <name evidence="1" type="ORF">MEUPH1_LOCUS13727</name>
</gene>
<proteinExistence type="predicted"/>
<accession>A0AAV0WQ93</accession>
<name>A0AAV0WQ93_9HEMI</name>